<keyword evidence="12 22" id="KW-0067">ATP-binding</keyword>
<dbReference type="Gene3D" id="3.40.1190.10">
    <property type="entry name" value="Mur-like, catalytic domain"/>
    <property type="match status" value="1"/>
</dbReference>
<dbReference type="PIRSF" id="PIRSF001563">
    <property type="entry name" value="Folylpolyglu_synth"/>
    <property type="match status" value="1"/>
</dbReference>
<dbReference type="OrthoDB" id="9809356at2"/>
<dbReference type="InterPro" id="IPR004101">
    <property type="entry name" value="Mur_ligase_C"/>
</dbReference>
<evidence type="ECO:0000256" key="2">
    <source>
        <dbReference type="ARBA" id="ARBA00002714"/>
    </source>
</evidence>
<comment type="catalytic activity">
    <reaction evidence="21">
        <text>7,8-dihydropteroate + L-glutamate + ATP = 7,8-dihydrofolate + ADP + phosphate + H(+)</text>
        <dbReference type="Rhea" id="RHEA:23584"/>
        <dbReference type="ChEBI" id="CHEBI:15378"/>
        <dbReference type="ChEBI" id="CHEBI:17839"/>
        <dbReference type="ChEBI" id="CHEBI:29985"/>
        <dbReference type="ChEBI" id="CHEBI:30616"/>
        <dbReference type="ChEBI" id="CHEBI:43474"/>
        <dbReference type="ChEBI" id="CHEBI:57451"/>
        <dbReference type="ChEBI" id="CHEBI:456216"/>
        <dbReference type="EC" id="6.3.2.12"/>
    </reaction>
</comment>
<evidence type="ECO:0000256" key="13">
    <source>
        <dbReference type="ARBA" id="ARBA00022842"/>
    </source>
</evidence>
<dbReference type="Pfam" id="PF02875">
    <property type="entry name" value="Mur_ligase_C"/>
    <property type="match status" value="1"/>
</dbReference>
<evidence type="ECO:0000256" key="17">
    <source>
        <dbReference type="ARBA" id="ARBA00032510"/>
    </source>
</evidence>
<dbReference type="InterPro" id="IPR018109">
    <property type="entry name" value="Folylpolyglutamate_synth_CS"/>
</dbReference>
<evidence type="ECO:0000256" key="20">
    <source>
        <dbReference type="ARBA" id="ARBA00049035"/>
    </source>
</evidence>
<evidence type="ECO:0000256" key="11">
    <source>
        <dbReference type="ARBA" id="ARBA00022741"/>
    </source>
</evidence>
<reference evidence="24 25" key="1">
    <citation type="submission" date="2019-08" db="EMBL/GenBank/DDBJ databases">
        <title>Sphingorhabdus soil sp. nov., isolated from arctic soil.</title>
        <authorList>
            <person name="Liu Y."/>
        </authorList>
    </citation>
    <scope>NUCLEOTIDE SEQUENCE [LARGE SCALE GENOMIC DNA]</scope>
    <source>
        <strain evidence="24 25">D-2Q-5-6</strain>
    </source>
</reference>
<accession>A0A5C6UQ27</accession>
<sequence length="443" mass="45363">MADSARSSDPAVQAQLDRLEMLSPGRDVLGLSRIAALLGRLGNPHLALPPVFHVAGTNGKGSTVAFLRAMLEADGKRVHAYTSPHLVRFNERIRVAGSLITDAALAPLLAEVLDCSEDIAPSFFEATTAAAFLAFARTPADACIVEVGLGGRLDATNVLAAPAAGGIAALGIDHKEFLLVAEDATPADPHARIAWEKAGIAKPGAPLVTQAYRPVMTDAIAAVAARIRAPLFARGKAWDATIADDAIAYRDAAGDLTLPLPRMAGAHQADNAALAVAMLRHQDAISVSAEAMRAGIAAADWPGRLQPLSPGPLRDLLPAGTGIWLDGGHNPNAARALAAFLDARQGDATLVLGLLANKDLGGVLDSLASHASGVIAVPVPDHDHHAPQAIADAARARGLTATVAEDVAAALAQAAPDSPPTVLIAGSLYLAGSVLAANRQLPD</sequence>
<evidence type="ECO:0000256" key="8">
    <source>
        <dbReference type="ARBA" id="ARBA00019357"/>
    </source>
</evidence>
<dbReference type="GO" id="GO:0005737">
    <property type="term" value="C:cytoplasm"/>
    <property type="evidence" value="ECO:0007669"/>
    <property type="project" value="TreeGrafter"/>
</dbReference>
<evidence type="ECO:0000256" key="3">
    <source>
        <dbReference type="ARBA" id="ARBA00004799"/>
    </source>
</evidence>
<dbReference type="RefSeq" id="WP_147122298.1">
    <property type="nucleotide sequence ID" value="NZ_VOPY01000001.1"/>
</dbReference>
<comment type="pathway">
    <text evidence="3">Cofactor biosynthesis; tetrahydrofolate biosynthesis; 7,8-dihydrofolate from 2-amino-4-hydroxy-6-hydroxymethyl-7,8-dihydropteridine diphosphate and 4-aminobenzoate: step 2/2.</text>
</comment>
<proteinExistence type="inferred from homology"/>
<evidence type="ECO:0000256" key="5">
    <source>
        <dbReference type="ARBA" id="ARBA00008276"/>
    </source>
</evidence>
<dbReference type="Proteomes" id="UP000321129">
    <property type="component" value="Unassembled WGS sequence"/>
</dbReference>
<dbReference type="GO" id="GO:0046872">
    <property type="term" value="F:metal ion binding"/>
    <property type="evidence" value="ECO:0007669"/>
    <property type="project" value="UniProtKB-KW"/>
</dbReference>
<comment type="catalytic activity">
    <reaction evidence="20">
        <text>(6R)-5,10-methylenetetrahydrofolyl-(gamma-L-Glu)(n) + L-glutamate + ATP = (6R)-5,10-methylenetetrahydrofolyl-(gamma-L-Glu)(n+1) + ADP + phosphate + H(+)</text>
        <dbReference type="Rhea" id="RHEA:51912"/>
        <dbReference type="Rhea" id="RHEA-COMP:13257"/>
        <dbReference type="Rhea" id="RHEA-COMP:13258"/>
        <dbReference type="ChEBI" id="CHEBI:15378"/>
        <dbReference type="ChEBI" id="CHEBI:29985"/>
        <dbReference type="ChEBI" id="CHEBI:30616"/>
        <dbReference type="ChEBI" id="CHEBI:43474"/>
        <dbReference type="ChEBI" id="CHEBI:136572"/>
        <dbReference type="ChEBI" id="CHEBI:456216"/>
        <dbReference type="EC" id="6.3.2.17"/>
    </reaction>
</comment>
<keyword evidence="9 22" id="KW-0436">Ligase</keyword>
<keyword evidence="14" id="KW-0289">Folate biosynthesis</keyword>
<evidence type="ECO:0000313" key="25">
    <source>
        <dbReference type="Proteomes" id="UP000321129"/>
    </source>
</evidence>
<dbReference type="FunFam" id="3.40.1190.10:FF:000011">
    <property type="entry name" value="Folylpolyglutamate synthase/dihydrofolate synthase"/>
    <property type="match status" value="1"/>
</dbReference>
<keyword evidence="11 22" id="KW-0547">Nucleotide-binding</keyword>
<evidence type="ECO:0000256" key="18">
    <source>
        <dbReference type="ARBA" id="ARBA00047493"/>
    </source>
</evidence>
<dbReference type="EMBL" id="VOPY01000001">
    <property type="protein sequence ID" value="TXC74291.1"/>
    <property type="molecule type" value="Genomic_DNA"/>
</dbReference>
<dbReference type="EC" id="6.3.2.12" evidence="6"/>
<comment type="cofactor">
    <cofactor evidence="1">
        <name>Mg(2+)</name>
        <dbReference type="ChEBI" id="CHEBI:18420"/>
    </cofactor>
</comment>
<gene>
    <name evidence="24" type="ORF">FSZ31_06225</name>
</gene>
<evidence type="ECO:0000259" key="23">
    <source>
        <dbReference type="Pfam" id="PF02875"/>
    </source>
</evidence>
<dbReference type="PANTHER" id="PTHR11136:SF0">
    <property type="entry name" value="DIHYDROFOLATE SYNTHETASE-RELATED"/>
    <property type="match status" value="1"/>
</dbReference>
<evidence type="ECO:0000256" key="1">
    <source>
        <dbReference type="ARBA" id="ARBA00001946"/>
    </source>
</evidence>
<dbReference type="GO" id="GO:0008841">
    <property type="term" value="F:dihydrofolate synthase activity"/>
    <property type="evidence" value="ECO:0007669"/>
    <property type="project" value="UniProtKB-EC"/>
</dbReference>
<dbReference type="Gene3D" id="3.90.190.20">
    <property type="entry name" value="Mur ligase, C-terminal domain"/>
    <property type="match status" value="1"/>
</dbReference>
<protein>
    <recommendedName>
        <fullName evidence="8">Dihydrofolate synthase/folylpolyglutamate synthase</fullName>
        <ecNumber evidence="6">6.3.2.12</ecNumber>
        <ecNumber evidence="7">6.3.2.17</ecNumber>
    </recommendedName>
    <alternativeName>
        <fullName evidence="17">Folylpoly-gamma-glutamate synthetase-dihydrofolate synthetase</fullName>
    </alternativeName>
    <alternativeName>
        <fullName evidence="15">Folylpolyglutamate synthetase</fullName>
    </alternativeName>
    <alternativeName>
        <fullName evidence="16">Tetrahydrofolylpolyglutamate synthase</fullName>
    </alternativeName>
</protein>
<evidence type="ECO:0000256" key="6">
    <source>
        <dbReference type="ARBA" id="ARBA00013023"/>
    </source>
</evidence>
<evidence type="ECO:0000256" key="14">
    <source>
        <dbReference type="ARBA" id="ARBA00022909"/>
    </source>
</evidence>
<dbReference type="InterPro" id="IPR036615">
    <property type="entry name" value="Mur_ligase_C_dom_sf"/>
</dbReference>
<keyword evidence="10" id="KW-0479">Metal-binding</keyword>
<evidence type="ECO:0000256" key="22">
    <source>
        <dbReference type="PIRNR" id="PIRNR001563"/>
    </source>
</evidence>
<dbReference type="PROSITE" id="PS01012">
    <property type="entry name" value="FOLYLPOLYGLU_SYNT_2"/>
    <property type="match status" value="1"/>
</dbReference>
<dbReference type="GO" id="GO:0004326">
    <property type="term" value="F:tetrahydrofolylpolyglutamate synthase activity"/>
    <property type="evidence" value="ECO:0007669"/>
    <property type="project" value="UniProtKB-EC"/>
</dbReference>
<comment type="catalytic activity">
    <reaction evidence="18">
        <text>(6S)-5,6,7,8-tetrahydrofolyl-(gamma-L-Glu)(n) + L-glutamate + ATP = (6S)-5,6,7,8-tetrahydrofolyl-(gamma-L-Glu)(n+1) + ADP + phosphate + H(+)</text>
        <dbReference type="Rhea" id="RHEA:10580"/>
        <dbReference type="Rhea" id="RHEA-COMP:14738"/>
        <dbReference type="Rhea" id="RHEA-COMP:14740"/>
        <dbReference type="ChEBI" id="CHEBI:15378"/>
        <dbReference type="ChEBI" id="CHEBI:29985"/>
        <dbReference type="ChEBI" id="CHEBI:30616"/>
        <dbReference type="ChEBI" id="CHEBI:43474"/>
        <dbReference type="ChEBI" id="CHEBI:141005"/>
        <dbReference type="ChEBI" id="CHEBI:456216"/>
        <dbReference type="EC" id="6.3.2.17"/>
    </reaction>
</comment>
<evidence type="ECO:0000256" key="10">
    <source>
        <dbReference type="ARBA" id="ARBA00022723"/>
    </source>
</evidence>
<dbReference type="EC" id="6.3.2.17" evidence="7"/>
<dbReference type="PANTHER" id="PTHR11136">
    <property type="entry name" value="FOLYLPOLYGLUTAMATE SYNTHASE-RELATED"/>
    <property type="match status" value="1"/>
</dbReference>
<comment type="similarity">
    <text evidence="5 22">Belongs to the folylpolyglutamate synthase family.</text>
</comment>
<comment type="function">
    <text evidence="2">Functions in two distinct reactions of the de novo folate biosynthetic pathway. Catalyzes the addition of a glutamate residue to dihydropteroate (7,8-dihydropteroate or H2Pte) to form dihydrofolate (7,8-dihydrofolate monoglutamate or H2Pte-Glu). Also catalyzes successive additions of L-glutamate to tetrahydrofolate or 10-formyltetrahydrofolate or 5,10-methylenetetrahydrofolate, leading to folylpolyglutamate derivatives.</text>
</comment>
<keyword evidence="25" id="KW-1185">Reference proteome</keyword>
<dbReference type="NCBIfam" id="TIGR01499">
    <property type="entry name" value="folC"/>
    <property type="match status" value="1"/>
</dbReference>
<feature type="domain" description="Mur ligase C-terminal" evidence="23">
    <location>
        <begin position="321"/>
        <end position="427"/>
    </location>
</feature>
<organism evidence="24 25">
    <name type="scientific">Flavisphingopyxis soli</name>
    <dbReference type="NCBI Taxonomy" id="2601267"/>
    <lineage>
        <taxon>Bacteria</taxon>
        <taxon>Pseudomonadati</taxon>
        <taxon>Pseudomonadota</taxon>
        <taxon>Alphaproteobacteria</taxon>
        <taxon>Sphingomonadales</taxon>
        <taxon>Sphingopyxidaceae</taxon>
        <taxon>Flavisphingopyxis</taxon>
    </lineage>
</organism>
<evidence type="ECO:0000256" key="4">
    <source>
        <dbReference type="ARBA" id="ARBA00005150"/>
    </source>
</evidence>
<comment type="caution">
    <text evidence="24">The sequence shown here is derived from an EMBL/GenBank/DDBJ whole genome shotgun (WGS) entry which is preliminary data.</text>
</comment>
<evidence type="ECO:0000256" key="12">
    <source>
        <dbReference type="ARBA" id="ARBA00022840"/>
    </source>
</evidence>
<evidence type="ECO:0000256" key="21">
    <source>
        <dbReference type="ARBA" id="ARBA00049161"/>
    </source>
</evidence>
<dbReference type="SUPFAM" id="SSF53623">
    <property type="entry name" value="MurD-like peptide ligases, catalytic domain"/>
    <property type="match status" value="1"/>
</dbReference>
<evidence type="ECO:0000256" key="16">
    <source>
        <dbReference type="ARBA" id="ARBA00030592"/>
    </source>
</evidence>
<evidence type="ECO:0000256" key="19">
    <source>
        <dbReference type="ARBA" id="ARBA00047808"/>
    </source>
</evidence>
<dbReference type="SUPFAM" id="SSF53244">
    <property type="entry name" value="MurD-like peptide ligases, peptide-binding domain"/>
    <property type="match status" value="1"/>
</dbReference>
<dbReference type="InterPro" id="IPR036565">
    <property type="entry name" value="Mur-like_cat_sf"/>
</dbReference>
<comment type="catalytic activity">
    <reaction evidence="19">
        <text>10-formyltetrahydrofolyl-(gamma-L-Glu)(n) + L-glutamate + ATP = 10-formyltetrahydrofolyl-(gamma-L-Glu)(n+1) + ADP + phosphate + H(+)</text>
        <dbReference type="Rhea" id="RHEA:51904"/>
        <dbReference type="Rhea" id="RHEA-COMP:13088"/>
        <dbReference type="Rhea" id="RHEA-COMP:14300"/>
        <dbReference type="ChEBI" id="CHEBI:15378"/>
        <dbReference type="ChEBI" id="CHEBI:29985"/>
        <dbReference type="ChEBI" id="CHEBI:30616"/>
        <dbReference type="ChEBI" id="CHEBI:43474"/>
        <dbReference type="ChEBI" id="CHEBI:134413"/>
        <dbReference type="ChEBI" id="CHEBI:456216"/>
        <dbReference type="EC" id="6.3.2.17"/>
    </reaction>
</comment>
<dbReference type="GO" id="GO:0005524">
    <property type="term" value="F:ATP binding"/>
    <property type="evidence" value="ECO:0007669"/>
    <property type="project" value="UniProtKB-KW"/>
</dbReference>
<dbReference type="GO" id="GO:0046656">
    <property type="term" value="P:folic acid biosynthetic process"/>
    <property type="evidence" value="ECO:0007669"/>
    <property type="project" value="UniProtKB-KW"/>
</dbReference>
<evidence type="ECO:0000313" key="24">
    <source>
        <dbReference type="EMBL" id="TXC74291.1"/>
    </source>
</evidence>
<evidence type="ECO:0000256" key="15">
    <source>
        <dbReference type="ARBA" id="ARBA00030048"/>
    </source>
</evidence>
<comment type="pathway">
    <text evidence="4">Cofactor biosynthesis; tetrahydrofolylpolyglutamate biosynthesis.</text>
</comment>
<evidence type="ECO:0000256" key="9">
    <source>
        <dbReference type="ARBA" id="ARBA00022598"/>
    </source>
</evidence>
<evidence type="ECO:0000256" key="7">
    <source>
        <dbReference type="ARBA" id="ARBA00013025"/>
    </source>
</evidence>
<dbReference type="AlphaFoldDB" id="A0A5C6UQ27"/>
<keyword evidence="13" id="KW-0460">Magnesium</keyword>
<dbReference type="InterPro" id="IPR001645">
    <property type="entry name" value="Folylpolyglutamate_synth"/>
</dbReference>
<name>A0A5C6UQ27_9SPHN</name>